<evidence type="ECO:0000313" key="2">
    <source>
        <dbReference type="Proteomes" id="UP000887116"/>
    </source>
</evidence>
<proteinExistence type="predicted"/>
<reference evidence="1" key="1">
    <citation type="submission" date="2020-07" db="EMBL/GenBank/DDBJ databases">
        <title>Multicomponent nature underlies the extraordinary mechanical properties of spider dragline silk.</title>
        <authorList>
            <person name="Kono N."/>
            <person name="Nakamura H."/>
            <person name="Mori M."/>
            <person name="Yoshida Y."/>
            <person name="Ohtoshi R."/>
            <person name="Malay A.D."/>
            <person name="Moran D.A.P."/>
            <person name="Tomita M."/>
            <person name="Numata K."/>
            <person name="Arakawa K."/>
        </authorList>
    </citation>
    <scope>NUCLEOTIDE SEQUENCE</scope>
</reference>
<dbReference type="AlphaFoldDB" id="A0A8X6G193"/>
<dbReference type="Proteomes" id="UP000887116">
    <property type="component" value="Unassembled WGS sequence"/>
</dbReference>
<accession>A0A8X6G193</accession>
<feature type="non-terminal residue" evidence="1">
    <location>
        <position position="1"/>
    </location>
</feature>
<organism evidence="1 2">
    <name type="scientific">Trichonephila clavata</name>
    <name type="common">Joro spider</name>
    <name type="synonym">Nephila clavata</name>
    <dbReference type="NCBI Taxonomy" id="2740835"/>
    <lineage>
        <taxon>Eukaryota</taxon>
        <taxon>Metazoa</taxon>
        <taxon>Ecdysozoa</taxon>
        <taxon>Arthropoda</taxon>
        <taxon>Chelicerata</taxon>
        <taxon>Arachnida</taxon>
        <taxon>Araneae</taxon>
        <taxon>Araneomorphae</taxon>
        <taxon>Entelegynae</taxon>
        <taxon>Araneoidea</taxon>
        <taxon>Nephilidae</taxon>
        <taxon>Trichonephila</taxon>
    </lineage>
</organism>
<protein>
    <submittedName>
        <fullName evidence="1">Uncharacterized protein</fullName>
    </submittedName>
</protein>
<keyword evidence="2" id="KW-1185">Reference proteome</keyword>
<evidence type="ECO:0000313" key="1">
    <source>
        <dbReference type="EMBL" id="GFQ93656.1"/>
    </source>
</evidence>
<name>A0A8X6G193_TRICU</name>
<gene>
    <name evidence="1" type="ORF">TNCT_212801</name>
</gene>
<dbReference type="EMBL" id="BMAO01034048">
    <property type="protein sequence ID" value="GFQ93656.1"/>
    <property type="molecule type" value="Genomic_DNA"/>
</dbReference>
<sequence>AHPGKHNSSRPKRANSTQQFRIGLSCADEKGTRVAGDNCNLMGDAVRNKKEKNVGKRFVIRRNYFHSISRMRDTNGTLLMLERKENRDVRTEERETEPFLHVISSCRSCSFWANCSMADGVARSEIIVRYGR</sequence>
<comment type="caution">
    <text evidence="1">The sequence shown here is derived from an EMBL/GenBank/DDBJ whole genome shotgun (WGS) entry which is preliminary data.</text>
</comment>